<sequence>MTNNSPSPSPSSSSSSSSSAMANAPVLFAQNLPLGWRFAPTDQQLVGHYLKRKRHGDPIEGSDIVEVIKFCNYNPGDLAGLSKNKSTDKVWFFFYLREYRNNSRLTNRKAGNGYWKITGDPRSVTQEGSDEEIGTKRILVFHNPDATNWVMHEYEYTAELDSPIQGNYVLCKLKEKPNEKKKTVKRSKKEEPICKKPRAQKKARKGESASVSASASENKISEEIRAYSAYGEGEPRNSNHIISDLSNQNSKKMAAIATNDKGEASNVEALDYDNQSLCEVISISTCNTGETSSLIASTLGNQKFSQMTDVSSYKEGETIRLMASDIENYNPNEMTAMSSYKNSKPSYTTSGLQDLNSYEITTVSSNNKGEASPCMTNENQNSNEMAKQSFPFQNQNSNEMSFPFQSQNSNEMAKESFYEKGKPTYLDSLDLKNQNPSKSSNISASTKGVWSSLLETPSDFDNQNQPEKTDVSPLKHYPSSYMAYNAGEKFQAAQSQYEVPVIPNPLMNFNSQEEMLQNQYSSIFEDDYLEEEMLPLDWPWTFSGRGENTFSETDLQLWEDWLKQYTA</sequence>
<evidence type="ECO:0000313" key="8">
    <source>
        <dbReference type="EMBL" id="AGL39720.1"/>
    </source>
</evidence>
<reference evidence="8" key="1">
    <citation type="journal article" date="2015" name="PLoS ONE">
        <title>Genome-Wide Analysis of the NAC Gene Family in Physic Nut (Jatropha curcas L.).</title>
        <authorList>
            <person name="Wu Z."/>
            <person name="Xu X."/>
            <person name="Xiong W."/>
            <person name="Wu P."/>
            <person name="Chen Y."/>
            <person name="Li M."/>
            <person name="Wu G."/>
            <person name="Jiang H."/>
        </authorList>
    </citation>
    <scope>NUCLEOTIDE SEQUENCE</scope>
</reference>
<dbReference type="SUPFAM" id="SSF101941">
    <property type="entry name" value="NAC domain"/>
    <property type="match status" value="1"/>
</dbReference>
<comment type="subcellular location">
    <subcellularLocation>
        <location evidence="1">Nucleus</location>
    </subcellularLocation>
</comment>
<name>R4NHS1_JATCU</name>
<keyword evidence="2" id="KW-0805">Transcription regulation</keyword>
<evidence type="ECO:0000256" key="3">
    <source>
        <dbReference type="ARBA" id="ARBA00023125"/>
    </source>
</evidence>
<keyword evidence="4" id="KW-0804">Transcription</keyword>
<feature type="compositionally biased region" description="Basic residues" evidence="6">
    <location>
        <begin position="195"/>
        <end position="204"/>
    </location>
</feature>
<evidence type="ECO:0000256" key="5">
    <source>
        <dbReference type="ARBA" id="ARBA00023242"/>
    </source>
</evidence>
<proteinExistence type="predicted"/>
<keyword evidence="5" id="KW-0539">Nucleus</keyword>
<feature type="compositionally biased region" description="Polar residues" evidence="6">
    <location>
        <begin position="394"/>
        <end position="411"/>
    </location>
</feature>
<feature type="region of interest" description="Disordered" evidence="6">
    <location>
        <begin position="179"/>
        <end position="215"/>
    </location>
</feature>
<evidence type="ECO:0000256" key="1">
    <source>
        <dbReference type="ARBA" id="ARBA00004123"/>
    </source>
</evidence>
<dbReference type="EMBL" id="KC775342">
    <property type="protein sequence ID" value="AGL39720.1"/>
    <property type="molecule type" value="Genomic_DNA"/>
</dbReference>
<evidence type="ECO:0000256" key="2">
    <source>
        <dbReference type="ARBA" id="ARBA00023015"/>
    </source>
</evidence>
<keyword evidence="3" id="KW-0238">DNA-binding</keyword>
<dbReference type="PANTHER" id="PTHR31989">
    <property type="entry name" value="NAC DOMAIN-CONTAINING PROTEIN 82-RELATED"/>
    <property type="match status" value="1"/>
</dbReference>
<dbReference type="InterPro" id="IPR003441">
    <property type="entry name" value="NAC-dom"/>
</dbReference>
<dbReference type="Pfam" id="PF02365">
    <property type="entry name" value="NAM"/>
    <property type="match status" value="1"/>
</dbReference>
<feature type="domain" description="NAC" evidence="7">
    <location>
        <begin position="32"/>
        <end position="176"/>
    </location>
</feature>
<dbReference type="InterPro" id="IPR036093">
    <property type="entry name" value="NAC_dom_sf"/>
</dbReference>
<feature type="region of interest" description="Disordered" evidence="6">
    <location>
        <begin position="455"/>
        <end position="474"/>
    </location>
</feature>
<feature type="region of interest" description="Disordered" evidence="6">
    <location>
        <begin position="394"/>
        <end position="416"/>
    </location>
</feature>
<evidence type="ECO:0000259" key="7">
    <source>
        <dbReference type="PROSITE" id="PS51005"/>
    </source>
</evidence>
<organism evidence="8">
    <name type="scientific">Jatropha curcas</name>
    <name type="common">Barbados nut</name>
    <dbReference type="NCBI Taxonomy" id="180498"/>
    <lineage>
        <taxon>Eukaryota</taxon>
        <taxon>Viridiplantae</taxon>
        <taxon>Streptophyta</taxon>
        <taxon>Embryophyta</taxon>
        <taxon>Tracheophyta</taxon>
        <taxon>Spermatophyta</taxon>
        <taxon>Magnoliopsida</taxon>
        <taxon>eudicotyledons</taxon>
        <taxon>Gunneridae</taxon>
        <taxon>Pentapetalae</taxon>
        <taxon>rosids</taxon>
        <taxon>fabids</taxon>
        <taxon>Malpighiales</taxon>
        <taxon>Euphorbiaceae</taxon>
        <taxon>Crotonoideae</taxon>
        <taxon>Jatropheae</taxon>
        <taxon>Jatropha</taxon>
    </lineage>
</organism>
<dbReference type="GO" id="GO:0005634">
    <property type="term" value="C:nucleus"/>
    <property type="evidence" value="ECO:0007669"/>
    <property type="project" value="UniProtKB-SubCell"/>
</dbReference>
<protein>
    <submittedName>
        <fullName evidence="8">NAC transcription factor 064</fullName>
    </submittedName>
</protein>
<feature type="compositionally biased region" description="Polar residues" evidence="6">
    <location>
        <begin position="455"/>
        <end position="466"/>
    </location>
</feature>
<dbReference type="GO" id="GO:0006355">
    <property type="term" value="P:regulation of DNA-templated transcription"/>
    <property type="evidence" value="ECO:0007669"/>
    <property type="project" value="InterPro"/>
</dbReference>
<dbReference type="AlphaFoldDB" id="R4NHS1"/>
<dbReference type="Gene3D" id="2.170.150.80">
    <property type="entry name" value="NAC domain"/>
    <property type="match status" value="1"/>
</dbReference>
<dbReference type="GO" id="GO:0003677">
    <property type="term" value="F:DNA binding"/>
    <property type="evidence" value="ECO:0007669"/>
    <property type="project" value="UniProtKB-KW"/>
</dbReference>
<evidence type="ECO:0000256" key="4">
    <source>
        <dbReference type="ARBA" id="ARBA00023163"/>
    </source>
</evidence>
<dbReference type="PROSITE" id="PS51005">
    <property type="entry name" value="NAC"/>
    <property type="match status" value="1"/>
</dbReference>
<accession>R4NHS1</accession>
<evidence type="ECO:0000256" key="6">
    <source>
        <dbReference type="SAM" id="MobiDB-lite"/>
    </source>
</evidence>